<feature type="transmembrane region" description="Helical" evidence="1">
    <location>
        <begin position="162"/>
        <end position="184"/>
    </location>
</feature>
<accession>A0ABS4PXT2</accession>
<proteinExistence type="predicted"/>
<feature type="transmembrane region" description="Helical" evidence="1">
    <location>
        <begin position="41"/>
        <end position="61"/>
    </location>
</feature>
<evidence type="ECO:0000313" key="4">
    <source>
        <dbReference type="Proteomes" id="UP000741013"/>
    </source>
</evidence>
<keyword evidence="1" id="KW-0472">Membrane</keyword>
<dbReference type="Proteomes" id="UP000741013">
    <property type="component" value="Unassembled WGS sequence"/>
</dbReference>
<dbReference type="EMBL" id="JAGGMS010000001">
    <property type="protein sequence ID" value="MBP2184236.1"/>
    <property type="molecule type" value="Genomic_DNA"/>
</dbReference>
<comment type="caution">
    <text evidence="3">The sequence shown here is derived from an EMBL/GenBank/DDBJ whole genome shotgun (WGS) entry which is preliminary data.</text>
</comment>
<feature type="transmembrane region" description="Helical" evidence="1">
    <location>
        <begin position="73"/>
        <end position="94"/>
    </location>
</feature>
<gene>
    <name evidence="3" type="ORF">JOM49_005762</name>
</gene>
<sequence length="215" mass="22004">MPPALLAVPVLAHLALPWVLRRVAERGGRVAWLVRGRVDAAYGWTTVALGVLAVLAAAAAGTGHPALLRPPHWLWPVLAVVAGAGCPLLAAGLAGRPRRFARRSGAVPRVVLCAAGEEALWRLAAFGGLSQAGLPEPVAGAVAVLGFAVLHVPRAGRRAVPYLVVLGTLLTALAALGGLLAAVLCHSGHNLVLSATARRRSGRAPAGLPPSRTWS</sequence>
<feature type="domain" description="CAAX prenyl protease 2/Lysostaphin resistance protein A-like" evidence="2">
    <location>
        <begin position="110"/>
        <end position="192"/>
    </location>
</feature>
<keyword evidence="4" id="KW-1185">Reference proteome</keyword>
<keyword evidence="1" id="KW-1133">Transmembrane helix</keyword>
<dbReference type="InterPro" id="IPR003675">
    <property type="entry name" value="Rce1/LyrA-like_dom"/>
</dbReference>
<organism evidence="3 4">
    <name type="scientific">Amycolatopsis magusensis</name>
    <dbReference type="NCBI Taxonomy" id="882444"/>
    <lineage>
        <taxon>Bacteria</taxon>
        <taxon>Bacillati</taxon>
        <taxon>Actinomycetota</taxon>
        <taxon>Actinomycetes</taxon>
        <taxon>Pseudonocardiales</taxon>
        <taxon>Pseudonocardiaceae</taxon>
        <taxon>Amycolatopsis</taxon>
    </lineage>
</organism>
<dbReference type="RefSeq" id="WP_209667283.1">
    <property type="nucleotide sequence ID" value="NZ_JAGGMS010000001.1"/>
</dbReference>
<reference evidence="3 4" key="1">
    <citation type="submission" date="2021-03" db="EMBL/GenBank/DDBJ databases">
        <title>Sequencing the genomes of 1000 actinobacteria strains.</title>
        <authorList>
            <person name="Klenk H.-P."/>
        </authorList>
    </citation>
    <scope>NUCLEOTIDE SEQUENCE [LARGE SCALE GENOMIC DNA]</scope>
    <source>
        <strain evidence="3 4">DSM 45510</strain>
    </source>
</reference>
<protein>
    <recommendedName>
        <fullName evidence="2">CAAX prenyl protease 2/Lysostaphin resistance protein A-like domain-containing protein</fullName>
    </recommendedName>
</protein>
<evidence type="ECO:0000259" key="2">
    <source>
        <dbReference type="Pfam" id="PF02517"/>
    </source>
</evidence>
<dbReference type="Pfam" id="PF02517">
    <property type="entry name" value="Rce1-like"/>
    <property type="match status" value="1"/>
</dbReference>
<evidence type="ECO:0000256" key="1">
    <source>
        <dbReference type="SAM" id="Phobius"/>
    </source>
</evidence>
<evidence type="ECO:0000313" key="3">
    <source>
        <dbReference type="EMBL" id="MBP2184236.1"/>
    </source>
</evidence>
<name>A0ABS4PXT2_9PSEU</name>
<keyword evidence="1" id="KW-0812">Transmembrane</keyword>